<evidence type="ECO:0000313" key="5">
    <source>
        <dbReference type="EMBL" id="CAG9310454.1"/>
    </source>
</evidence>
<dbReference type="GO" id="GO:0006355">
    <property type="term" value="P:regulation of DNA-templated transcription"/>
    <property type="evidence" value="ECO:0007669"/>
    <property type="project" value="TreeGrafter"/>
</dbReference>
<dbReference type="Proteomes" id="UP001162131">
    <property type="component" value="Unassembled WGS sequence"/>
</dbReference>
<evidence type="ECO:0000256" key="1">
    <source>
        <dbReference type="ARBA" id="ARBA00004123"/>
    </source>
</evidence>
<protein>
    <recommendedName>
        <fullName evidence="4">CRC domain-containing protein</fullName>
    </recommendedName>
</protein>
<dbReference type="InterPro" id="IPR033467">
    <property type="entry name" value="Tesmin/TSO1-like_CXC"/>
</dbReference>
<dbReference type="EMBL" id="CAJZBQ010000002">
    <property type="protein sequence ID" value="CAG9310454.1"/>
    <property type="molecule type" value="Genomic_DNA"/>
</dbReference>
<name>A0AAU9IH39_9CILI</name>
<keyword evidence="6" id="KW-1185">Reference proteome</keyword>
<dbReference type="AlphaFoldDB" id="A0AAU9IH39"/>
<evidence type="ECO:0000256" key="3">
    <source>
        <dbReference type="ARBA" id="ARBA00023242"/>
    </source>
</evidence>
<comment type="similarity">
    <text evidence="2">Belongs to the lin-54 family.</text>
</comment>
<dbReference type="SMART" id="SM01114">
    <property type="entry name" value="CXC"/>
    <property type="match status" value="2"/>
</dbReference>
<dbReference type="GO" id="GO:0005634">
    <property type="term" value="C:nucleus"/>
    <property type="evidence" value="ECO:0007669"/>
    <property type="project" value="UniProtKB-SubCell"/>
</dbReference>
<dbReference type="InterPro" id="IPR028307">
    <property type="entry name" value="Lin-54_fam"/>
</dbReference>
<evidence type="ECO:0000256" key="2">
    <source>
        <dbReference type="ARBA" id="ARBA00007267"/>
    </source>
</evidence>
<sequence length="173" mass="19434">MDRTPGGSFPNKYSPFSQFCLNSLSPLQQSLQSPSQAMDLDSPFVSQQNHAQPFLQLFDNSQAIPAKTCVCKCRKTFCLKLYCDCFARGEYCGGCGCMECKNLPEFENERREAKTFVLDRNPEAFRRSEVQVPIVGCNCRRSGCLKKYCECYANGKSCNSSCRCDGCLNAKQM</sequence>
<evidence type="ECO:0000259" key="4">
    <source>
        <dbReference type="PROSITE" id="PS51634"/>
    </source>
</evidence>
<dbReference type="InterPro" id="IPR005172">
    <property type="entry name" value="CRC"/>
</dbReference>
<accession>A0AAU9IH39</accession>
<dbReference type="PANTHER" id="PTHR12446:SF34">
    <property type="entry name" value="PROTEIN LIN-54 HOMOLOG"/>
    <property type="match status" value="1"/>
</dbReference>
<proteinExistence type="inferred from homology"/>
<organism evidence="5 6">
    <name type="scientific">Blepharisma stoltei</name>
    <dbReference type="NCBI Taxonomy" id="1481888"/>
    <lineage>
        <taxon>Eukaryota</taxon>
        <taxon>Sar</taxon>
        <taxon>Alveolata</taxon>
        <taxon>Ciliophora</taxon>
        <taxon>Postciliodesmatophora</taxon>
        <taxon>Heterotrichea</taxon>
        <taxon>Heterotrichida</taxon>
        <taxon>Blepharismidae</taxon>
        <taxon>Blepharisma</taxon>
    </lineage>
</organism>
<gene>
    <name evidence="5" type="ORF">BSTOLATCC_MIC1302</name>
</gene>
<feature type="domain" description="CRC" evidence="4">
    <location>
        <begin position="67"/>
        <end position="172"/>
    </location>
</feature>
<comment type="caution">
    <text evidence="5">The sequence shown here is derived from an EMBL/GenBank/DDBJ whole genome shotgun (WGS) entry which is preliminary data.</text>
</comment>
<keyword evidence="3" id="KW-0539">Nucleus</keyword>
<dbReference type="Pfam" id="PF03638">
    <property type="entry name" value="TCR"/>
    <property type="match status" value="2"/>
</dbReference>
<dbReference type="PANTHER" id="PTHR12446">
    <property type="entry name" value="TESMIN/TSO1-RELATED"/>
    <property type="match status" value="1"/>
</dbReference>
<comment type="subcellular location">
    <subcellularLocation>
        <location evidence="1">Nucleus</location>
    </subcellularLocation>
</comment>
<reference evidence="5" key="1">
    <citation type="submission" date="2021-09" db="EMBL/GenBank/DDBJ databases">
        <authorList>
            <consortium name="AG Swart"/>
            <person name="Singh M."/>
            <person name="Singh A."/>
            <person name="Seah K."/>
            <person name="Emmerich C."/>
        </authorList>
    </citation>
    <scope>NUCLEOTIDE SEQUENCE</scope>
    <source>
        <strain evidence="5">ATCC30299</strain>
    </source>
</reference>
<dbReference type="PROSITE" id="PS51634">
    <property type="entry name" value="CRC"/>
    <property type="match status" value="1"/>
</dbReference>
<evidence type="ECO:0000313" key="6">
    <source>
        <dbReference type="Proteomes" id="UP001162131"/>
    </source>
</evidence>